<accession>A0A6J7WS60</accession>
<feature type="region of interest" description="Disordered" evidence="1">
    <location>
        <begin position="93"/>
        <end position="171"/>
    </location>
</feature>
<feature type="compositionally biased region" description="Basic and acidic residues" evidence="1">
    <location>
        <begin position="93"/>
        <end position="104"/>
    </location>
</feature>
<sequence length="283" mass="32380">MNYYERHIGDWIKDTVALSMLEDGAYNRLTDQCYQTEQPLPLDIKEIYRAARATSGAERKAVDYVLAKYFDKGETGYIQKRIEQEIDRYADKQRKAKASADARWNKPKAPSGLDANASSPHDAQDMRTHSVGNAHQSPDTSPHLNTNQAALDPAFPDEKQPETELPGLPKAQIPDCPHLKVLELWAEVLPALPQHNPEMWRGTRSDHLRARWRETAVAKKWPDQEAGLAWFRKFFRYVGTSQFLTGQARSTDPSKRPFTVELEWLVNPTNWAKTHEGKYHTEA</sequence>
<dbReference type="InterPro" id="IPR010781">
    <property type="entry name" value="DUF1376"/>
</dbReference>
<dbReference type="Pfam" id="PF07120">
    <property type="entry name" value="DUF1376"/>
    <property type="match status" value="1"/>
</dbReference>
<evidence type="ECO:0000256" key="1">
    <source>
        <dbReference type="SAM" id="MobiDB-lite"/>
    </source>
</evidence>
<feature type="compositionally biased region" description="Polar residues" evidence="1">
    <location>
        <begin position="130"/>
        <end position="149"/>
    </location>
</feature>
<protein>
    <recommendedName>
        <fullName evidence="3">DUF1376 domain-containing protein</fullName>
    </recommendedName>
</protein>
<dbReference type="EMBL" id="LR798286">
    <property type="protein sequence ID" value="CAB5220869.1"/>
    <property type="molecule type" value="Genomic_DNA"/>
</dbReference>
<organism evidence="2">
    <name type="scientific">uncultured Caudovirales phage</name>
    <dbReference type="NCBI Taxonomy" id="2100421"/>
    <lineage>
        <taxon>Viruses</taxon>
        <taxon>Duplodnaviria</taxon>
        <taxon>Heunggongvirae</taxon>
        <taxon>Uroviricota</taxon>
        <taxon>Caudoviricetes</taxon>
        <taxon>Peduoviridae</taxon>
        <taxon>Maltschvirus</taxon>
        <taxon>Maltschvirus maltsch</taxon>
    </lineage>
</organism>
<proteinExistence type="predicted"/>
<reference evidence="2" key="1">
    <citation type="submission" date="2020-05" db="EMBL/GenBank/DDBJ databases">
        <authorList>
            <person name="Chiriac C."/>
            <person name="Salcher M."/>
            <person name="Ghai R."/>
            <person name="Kavagutti S V."/>
        </authorList>
    </citation>
    <scope>NUCLEOTIDE SEQUENCE</scope>
</reference>
<evidence type="ECO:0000313" key="2">
    <source>
        <dbReference type="EMBL" id="CAB5220869.1"/>
    </source>
</evidence>
<evidence type="ECO:0008006" key="3">
    <source>
        <dbReference type="Google" id="ProtNLM"/>
    </source>
</evidence>
<name>A0A6J7WS60_9CAUD</name>
<gene>
    <name evidence="2" type="ORF">UFOVP241_43</name>
</gene>